<protein>
    <submittedName>
        <fullName evidence="4">GNAT superfamily N-acetyltransferase</fullName>
    </submittedName>
</protein>
<keyword evidence="5" id="KW-1185">Reference proteome</keyword>
<accession>A0ABX2RSI6</accession>
<evidence type="ECO:0000259" key="3">
    <source>
        <dbReference type="PROSITE" id="PS51186"/>
    </source>
</evidence>
<dbReference type="PROSITE" id="PS51186">
    <property type="entry name" value="GNAT"/>
    <property type="match status" value="1"/>
</dbReference>
<proteinExistence type="predicted"/>
<dbReference type="PANTHER" id="PTHR43877:SF2">
    <property type="entry name" value="AMINOALKYLPHOSPHONATE N-ACETYLTRANSFERASE-RELATED"/>
    <property type="match status" value="1"/>
</dbReference>
<keyword evidence="2" id="KW-0012">Acyltransferase</keyword>
<organism evidence="4 5">
    <name type="scientific">Micromonospora purpureochromogenes</name>
    <dbReference type="NCBI Taxonomy" id="47872"/>
    <lineage>
        <taxon>Bacteria</taxon>
        <taxon>Bacillati</taxon>
        <taxon>Actinomycetota</taxon>
        <taxon>Actinomycetes</taxon>
        <taxon>Micromonosporales</taxon>
        <taxon>Micromonosporaceae</taxon>
        <taxon>Micromonospora</taxon>
    </lineage>
</organism>
<dbReference type="InterPro" id="IPR050832">
    <property type="entry name" value="Bact_Acetyltransf"/>
</dbReference>
<dbReference type="SUPFAM" id="SSF55729">
    <property type="entry name" value="Acyl-CoA N-acyltransferases (Nat)"/>
    <property type="match status" value="1"/>
</dbReference>
<dbReference type="RefSeq" id="WP_308495187.1">
    <property type="nucleotide sequence ID" value="NZ_JACCCQ010000001.1"/>
</dbReference>
<dbReference type="Gene3D" id="3.40.630.30">
    <property type="match status" value="1"/>
</dbReference>
<dbReference type="Proteomes" id="UP000631553">
    <property type="component" value="Unassembled WGS sequence"/>
</dbReference>
<evidence type="ECO:0000313" key="4">
    <source>
        <dbReference type="EMBL" id="NYF59003.1"/>
    </source>
</evidence>
<comment type="caution">
    <text evidence="4">The sequence shown here is derived from an EMBL/GenBank/DDBJ whole genome shotgun (WGS) entry which is preliminary data.</text>
</comment>
<evidence type="ECO:0000256" key="1">
    <source>
        <dbReference type="ARBA" id="ARBA00022679"/>
    </source>
</evidence>
<sequence>MRTTDPSTWTLMPARPADPDAAALLWRYFEEIVRRYHRRDLRPGEVEAAVAESPSDDLVPPTGLLLVAYRDGRPAGCAGLRLRPDWAELTRVFVHPAHRGHGGGAALLAGAERHARALGADRIRLDTRADLVEARALYARHGYLEIPAYNDDVYAEHWFEKVLCELTPGARRAK</sequence>
<keyword evidence="1" id="KW-0808">Transferase</keyword>
<feature type="domain" description="N-acetyltransferase" evidence="3">
    <location>
        <begin position="12"/>
        <end position="165"/>
    </location>
</feature>
<name>A0ABX2RSI6_9ACTN</name>
<evidence type="ECO:0000256" key="2">
    <source>
        <dbReference type="ARBA" id="ARBA00023315"/>
    </source>
</evidence>
<dbReference type="InterPro" id="IPR000182">
    <property type="entry name" value="GNAT_dom"/>
</dbReference>
<gene>
    <name evidence="4" type="ORF">HDA35_004834</name>
</gene>
<evidence type="ECO:0000313" key="5">
    <source>
        <dbReference type="Proteomes" id="UP000631553"/>
    </source>
</evidence>
<dbReference type="EMBL" id="JACCCQ010000001">
    <property type="protein sequence ID" value="NYF59003.1"/>
    <property type="molecule type" value="Genomic_DNA"/>
</dbReference>
<reference evidence="4 5" key="1">
    <citation type="submission" date="2020-07" db="EMBL/GenBank/DDBJ databases">
        <title>Sequencing the genomes of 1000 actinobacteria strains.</title>
        <authorList>
            <person name="Klenk H.-P."/>
        </authorList>
    </citation>
    <scope>NUCLEOTIDE SEQUENCE [LARGE SCALE GENOMIC DNA]</scope>
    <source>
        <strain evidence="4 5">DSM 43814</strain>
    </source>
</reference>
<dbReference type="PANTHER" id="PTHR43877">
    <property type="entry name" value="AMINOALKYLPHOSPHONATE N-ACETYLTRANSFERASE-RELATED-RELATED"/>
    <property type="match status" value="1"/>
</dbReference>
<dbReference type="InterPro" id="IPR016181">
    <property type="entry name" value="Acyl_CoA_acyltransferase"/>
</dbReference>
<dbReference type="Pfam" id="PF00583">
    <property type="entry name" value="Acetyltransf_1"/>
    <property type="match status" value="1"/>
</dbReference>
<dbReference type="CDD" id="cd04301">
    <property type="entry name" value="NAT_SF"/>
    <property type="match status" value="1"/>
</dbReference>